<feature type="region of interest" description="Disordered" evidence="1">
    <location>
        <begin position="1193"/>
        <end position="1215"/>
    </location>
</feature>
<dbReference type="GeneID" id="40747958"/>
<dbReference type="RefSeq" id="XP_029759583.1">
    <property type="nucleotide sequence ID" value="XM_029905652.1"/>
</dbReference>
<keyword evidence="3" id="KW-1185">Reference proteome</keyword>
<proteinExistence type="predicted"/>
<reference evidence="2 3" key="1">
    <citation type="journal article" date="2014" name="BMC Genomics">
        <title>Genome sequencing of four Aureobasidium pullulans varieties: biotechnological potential, stress tolerance, and description of new species.</title>
        <authorList>
            <person name="Gostin Ar C."/>
            <person name="Ohm R.A."/>
            <person name="Kogej T."/>
            <person name="Sonjak S."/>
            <person name="Turk M."/>
            <person name="Zajc J."/>
            <person name="Zalar P."/>
            <person name="Grube M."/>
            <person name="Sun H."/>
            <person name="Han J."/>
            <person name="Sharma A."/>
            <person name="Chiniquy J."/>
            <person name="Ngan C.Y."/>
            <person name="Lipzen A."/>
            <person name="Barry K."/>
            <person name="Grigoriev I.V."/>
            <person name="Gunde-Cimerman N."/>
        </authorList>
    </citation>
    <scope>NUCLEOTIDE SEQUENCE [LARGE SCALE GENOMIC DNA]</scope>
    <source>
        <strain evidence="2 3">EXF-150</strain>
    </source>
</reference>
<feature type="region of interest" description="Disordered" evidence="1">
    <location>
        <begin position="1"/>
        <end position="32"/>
    </location>
</feature>
<dbReference type="HOGENOM" id="CLU_265638_0_0_1"/>
<protein>
    <submittedName>
        <fullName evidence="2">Uncharacterized protein</fullName>
    </submittedName>
</protein>
<name>A0A074Y962_AURPU</name>
<gene>
    <name evidence="2" type="ORF">M438DRAFT_346349</name>
</gene>
<dbReference type="Proteomes" id="UP000030706">
    <property type="component" value="Unassembled WGS sequence"/>
</dbReference>
<evidence type="ECO:0000313" key="2">
    <source>
        <dbReference type="EMBL" id="KEQ83396.1"/>
    </source>
</evidence>
<dbReference type="AlphaFoldDB" id="A0A074Y962"/>
<sequence length="1252" mass="140121">MASRVKVEPRSSPPTSPRIKQELDSDGVPVPSPTFDLYDDDTIIISDDEDDEFDDSEDATAHNFDAQHFVKQEFPNPVPTFLPLTDEFHQDLVSSFSNAIGSPISIARPQACCNIRHGEIRFVVHSLPPGIDWSDIQAQAPEAVTNSKFMIGSWITADADVKINMARDPLAATKTENIFSGYMVGDESNIQVCLLTMKKHLCNDFLQGSDGVAKEYQDFAHILATDLRLNHHDISKALGFLANHRIRMCDLVGMITNLPSTEITTKASIESLRRILRCPELEKIMHSFNNVKDLLELENTKYYTTVQKQQQSEALVAVWFSGTKYLASVRALVPSFFMDNGQHVHVVENIAGKRFSLLLSFKDEPSADELSRSIELLRCHLDVATGSRSVTTKPQHLPNGQPLFRVSGSRCQNRSSRQMSIALRNALAENSQDYRAPNMSVSATSRMPIRWVFVLRQSTEDSVPSKTSIPRQIWAMLISSDSPFSELTIGDEISVVIELCSSNKHPIWDRKTFSDLPDDLPLVFLTSNPDRMTRRVDKVDIVLGKGRWFTRGVGDHPRDWVDVCLQKEVIKQQIMIGRHTASEIGKYGLMKHAMIRTMAAGPKSLQFQALQYVVSEAFRLHKVTEAVVVCRVSPTPGGTAEHDGVKPSLVRQQRFLEAMIPSGISIHYVKAKEVSAYSEDFLDLLEDKLIAISRKALILSTSVDRASRSAKTHEFCTKVHETAGHMFMSFLWDDGTNLPINDALYVAESRIRPELTAADQQLEEQRRSPPSKRNRPIVKPVIWVPCAVELQHDIELKLSAAENYARACGTRFQGESSTQIPDALTKPLTRMFDKAHIKQWNEFLQDCIDIPINVIYAGKHTCGCAETGHGADCVCSCKHCMSFLACPCVDLPTCVCPDICTCRCISCHRKEKVTIDCIFPACTSPAVGSYGGERLCLDHGDLYRRLLEKDRRREIFEGNVVDTIESIKLNKRKFEVIDRETCLAPGCFEAVLSTRLYGSFCSEICKKKSAGIATAVETLYVRICARMGCQNRVPRSSNYNKFCSSACLYDKEKGLQSLPPVLADGKLTYEREKRNVCARSLCNNETLDQSLCCSKVCRLQWEIEPQNFAIPVLSMLGPDEPDFRKCRLDGCINHAPLRTIYGSYCSSRCKAEGDSDEDAPPRKRPDYRKCDYPPCHSHSPLGEKYGKYCSKSCKTSDEPRKKSIMGGKTKRVTKTPGKSLPCTRISCKNTKVQGGTWGHYCSAECKMAGKNG</sequence>
<accession>A0A074Y962</accession>
<dbReference type="EMBL" id="KL584984">
    <property type="protein sequence ID" value="KEQ83396.1"/>
    <property type="molecule type" value="Genomic_DNA"/>
</dbReference>
<evidence type="ECO:0000256" key="1">
    <source>
        <dbReference type="SAM" id="MobiDB-lite"/>
    </source>
</evidence>
<organism evidence="2 3">
    <name type="scientific">Aureobasidium pullulans EXF-150</name>
    <dbReference type="NCBI Taxonomy" id="1043002"/>
    <lineage>
        <taxon>Eukaryota</taxon>
        <taxon>Fungi</taxon>
        <taxon>Dikarya</taxon>
        <taxon>Ascomycota</taxon>
        <taxon>Pezizomycotina</taxon>
        <taxon>Dothideomycetes</taxon>
        <taxon>Dothideomycetidae</taxon>
        <taxon>Dothideales</taxon>
        <taxon>Saccotheciaceae</taxon>
        <taxon>Aureobasidium</taxon>
    </lineage>
</organism>
<evidence type="ECO:0000313" key="3">
    <source>
        <dbReference type="Proteomes" id="UP000030706"/>
    </source>
</evidence>